<comment type="caution">
    <text evidence="3">The sequence shown here is derived from an EMBL/GenBank/DDBJ whole genome shotgun (WGS) entry which is preliminary data.</text>
</comment>
<dbReference type="GO" id="GO:0035099">
    <property type="term" value="P:hemocyte migration"/>
    <property type="evidence" value="ECO:0007669"/>
    <property type="project" value="UniProtKB-ARBA"/>
</dbReference>
<gene>
    <name evidence="3" type="primary">racC</name>
    <name evidence="3" type="ORF">CEXT_272261</name>
</gene>
<organism evidence="3 4">
    <name type="scientific">Caerostris extrusa</name>
    <name type="common">Bark spider</name>
    <name type="synonym">Caerostris bankana</name>
    <dbReference type="NCBI Taxonomy" id="172846"/>
    <lineage>
        <taxon>Eukaryota</taxon>
        <taxon>Metazoa</taxon>
        <taxon>Ecdysozoa</taxon>
        <taxon>Arthropoda</taxon>
        <taxon>Chelicerata</taxon>
        <taxon>Arachnida</taxon>
        <taxon>Araneae</taxon>
        <taxon>Araneomorphae</taxon>
        <taxon>Entelegynae</taxon>
        <taxon>Araneoidea</taxon>
        <taxon>Araneidae</taxon>
        <taxon>Caerostris</taxon>
    </lineage>
</organism>
<dbReference type="GO" id="GO:0003924">
    <property type="term" value="F:GTPase activity"/>
    <property type="evidence" value="ECO:0007669"/>
    <property type="project" value="InterPro"/>
</dbReference>
<dbReference type="GO" id="GO:0003006">
    <property type="term" value="P:developmental process involved in reproduction"/>
    <property type="evidence" value="ECO:0007669"/>
    <property type="project" value="UniProtKB-ARBA"/>
</dbReference>
<dbReference type="Pfam" id="PF00071">
    <property type="entry name" value="Ras"/>
    <property type="match status" value="1"/>
</dbReference>
<dbReference type="EMBL" id="BPLR01010314">
    <property type="protein sequence ID" value="GIY38515.1"/>
    <property type="molecule type" value="Genomic_DNA"/>
</dbReference>
<dbReference type="GO" id="GO:0035006">
    <property type="term" value="P:melanization defense response"/>
    <property type="evidence" value="ECO:0007669"/>
    <property type="project" value="UniProtKB-ARBA"/>
</dbReference>
<dbReference type="GO" id="GO:0007264">
    <property type="term" value="P:small GTPase-mediated signal transduction"/>
    <property type="evidence" value="ECO:0007669"/>
    <property type="project" value="InterPro"/>
</dbReference>
<dbReference type="Proteomes" id="UP001054945">
    <property type="component" value="Unassembled WGS sequence"/>
</dbReference>
<dbReference type="PRINTS" id="PR00449">
    <property type="entry name" value="RASTRNSFRMNG"/>
</dbReference>
<dbReference type="CDD" id="cd00157">
    <property type="entry name" value="Rho"/>
    <property type="match status" value="1"/>
</dbReference>
<proteinExistence type="predicted"/>
<dbReference type="InterPro" id="IPR003578">
    <property type="entry name" value="Small_GTPase_Rho"/>
</dbReference>
<keyword evidence="1" id="KW-0547">Nucleotide-binding</keyword>
<keyword evidence="4" id="KW-1185">Reference proteome</keyword>
<evidence type="ECO:0000313" key="4">
    <source>
        <dbReference type="Proteomes" id="UP001054945"/>
    </source>
</evidence>
<reference evidence="3 4" key="1">
    <citation type="submission" date="2021-06" db="EMBL/GenBank/DDBJ databases">
        <title>Caerostris extrusa draft genome.</title>
        <authorList>
            <person name="Kono N."/>
            <person name="Arakawa K."/>
        </authorList>
    </citation>
    <scope>NUCLEOTIDE SEQUENCE [LARGE SCALE GENOMIC DNA]</scope>
</reference>
<dbReference type="SMART" id="SM00174">
    <property type="entry name" value="RHO"/>
    <property type="match status" value="1"/>
</dbReference>
<dbReference type="SMART" id="SM00175">
    <property type="entry name" value="RAB"/>
    <property type="match status" value="1"/>
</dbReference>
<dbReference type="NCBIfam" id="TIGR00231">
    <property type="entry name" value="small_GTP"/>
    <property type="match status" value="1"/>
</dbReference>
<evidence type="ECO:0000256" key="1">
    <source>
        <dbReference type="ARBA" id="ARBA00022741"/>
    </source>
</evidence>
<dbReference type="PANTHER" id="PTHR24072">
    <property type="entry name" value="RHO FAMILY GTPASE"/>
    <property type="match status" value="1"/>
</dbReference>
<accession>A0AAV4SXN1</accession>
<dbReference type="AlphaFoldDB" id="A0AAV4SXN1"/>
<dbReference type="InterPro" id="IPR005225">
    <property type="entry name" value="Small_GTP-bd"/>
</dbReference>
<dbReference type="PROSITE" id="PS51419">
    <property type="entry name" value="RAB"/>
    <property type="match status" value="1"/>
</dbReference>
<dbReference type="SUPFAM" id="SSF52540">
    <property type="entry name" value="P-loop containing nucleoside triphosphate hydrolases"/>
    <property type="match status" value="1"/>
</dbReference>
<evidence type="ECO:0000256" key="2">
    <source>
        <dbReference type="ARBA" id="ARBA00023134"/>
    </source>
</evidence>
<keyword evidence="2" id="KW-0342">GTP-binding</keyword>
<dbReference type="GO" id="GO:0001667">
    <property type="term" value="P:ameboidal-type cell migration"/>
    <property type="evidence" value="ECO:0007669"/>
    <property type="project" value="UniProtKB-ARBA"/>
</dbReference>
<dbReference type="SMART" id="SM00173">
    <property type="entry name" value="RAS"/>
    <property type="match status" value="1"/>
</dbReference>
<evidence type="ECO:0000313" key="3">
    <source>
        <dbReference type="EMBL" id="GIY38515.1"/>
    </source>
</evidence>
<dbReference type="Gene3D" id="3.40.50.300">
    <property type="entry name" value="P-loop containing nucleotide triphosphate hydrolases"/>
    <property type="match status" value="1"/>
</dbReference>
<dbReference type="InterPro" id="IPR001806">
    <property type="entry name" value="Small_GTPase"/>
</dbReference>
<dbReference type="GO" id="GO:0022412">
    <property type="term" value="P:cellular process involved in reproduction in multicellular organism"/>
    <property type="evidence" value="ECO:0007669"/>
    <property type="project" value="UniProtKB-ARBA"/>
</dbReference>
<name>A0AAV4SXN1_CAEEX</name>
<dbReference type="PROSITE" id="PS51420">
    <property type="entry name" value="RHO"/>
    <property type="match status" value="1"/>
</dbReference>
<dbReference type="InterPro" id="IPR027417">
    <property type="entry name" value="P-loop_NTPase"/>
</dbReference>
<dbReference type="PROSITE" id="PS51421">
    <property type="entry name" value="RAS"/>
    <property type="match status" value="1"/>
</dbReference>
<dbReference type="GO" id="GO:0005525">
    <property type="term" value="F:GTP binding"/>
    <property type="evidence" value="ECO:0007669"/>
    <property type="project" value="UniProtKB-KW"/>
</dbReference>
<protein>
    <submittedName>
        <fullName evidence="3">Rho-related protein racC</fullName>
    </submittedName>
</protein>
<sequence length="216" mass="24670">MLLRKYQRQNILQMRPPPRNLKLTVVGDKCVGKTCLLKTYVYNTFPPGPYVSTVFPYLPDEEYVYSRAIDYSGTPLLLAMWDRVHSAKDDSIRPLQYDQTDIFLLCFDVTNKTSFENVLTIWKPEIRKYCSKSRCLLVGLKKDLAPCVTRSMGNDLAHRVGAVAYRECSAKTKDGLKQVFAVAVQTAMGSPPSPPIKKKGRFKLCDSRLRRLIRLL</sequence>